<feature type="transmembrane region" description="Helical" evidence="7">
    <location>
        <begin position="56"/>
        <end position="80"/>
    </location>
</feature>
<dbReference type="STRING" id="1335616.WDC_1500"/>
<evidence type="ECO:0000256" key="3">
    <source>
        <dbReference type="ARBA" id="ARBA00022475"/>
    </source>
</evidence>
<feature type="domain" description="Acyltransferase 3" evidence="8">
    <location>
        <begin position="1"/>
        <end position="217"/>
    </location>
</feature>
<dbReference type="InterPro" id="IPR002656">
    <property type="entry name" value="Acyl_transf_3_dom"/>
</dbReference>
<dbReference type="PATRIC" id="fig|1335616.4.peg.1504"/>
<keyword evidence="5 7" id="KW-1133">Transmembrane helix</keyword>
<feature type="transmembrane region" description="Helical" evidence="7">
    <location>
        <begin position="128"/>
        <end position="148"/>
    </location>
</feature>
<evidence type="ECO:0000256" key="5">
    <source>
        <dbReference type="ARBA" id="ARBA00022989"/>
    </source>
</evidence>
<evidence type="ECO:0000256" key="1">
    <source>
        <dbReference type="ARBA" id="ARBA00004651"/>
    </source>
</evidence>
<dbReference type="GO" id="GO:0009246">
    <property type="term" value="P:enterobacterial common antigen biosynthetic process"/>
    <property type="evidence" value="ECO:0007669"/>
    <property type="project" value="TreeGrafter"/>
</dbReference>
<evidence type="ECO:0000313" key="10">
    <source>
        <dbReference type="Proteomes" id="UP000032279"/>
    </source>
</evidence>
<accession>A0A0D0YUH1</accession>
<name>A0A0D0YUH1_9LACO</name>
<dbReference type="GO" id="GO:0005886">
    <property type="term" value="C:plasma membrane"/>
    <property type="evidence" value="ECO:0007669"/>
    <property type="project" value="UniProtKB-SubCell"/>
</dbReference>
<dbReference type="Pfam" id="PF01757">
    <property type="entry name" value="Acyl_transf_3"/>
    <property type="match status" value="1"/>
</dbReference>
<keyword evidence="10" id="KW-1185">Reference proteome</keyword>
<keyword evidence="9" id="KW-0808">Transferase</keyword>
<evidence type="ECO:0000259" key="8">
    <source>
        <dbReference type="Pfam" id="PF01757"/>
    </source>
</evidence>
<dbReference type="PANTHER" id="PTHR40074:SF2">
    <property type="entry name" value="O-ACETYLTRANSFERASE WECH"/>
    <property type="match status" value="1"/>
</dbReference>
<comment type="similarity">
    <text evidence="2">Belongs to the acyltransferase 3 family.</text>
</comment>
<evidence type="ECO:0000256" key="7">
    <source>
        <dbReference type="SAM" id="Phobius"/>
    </source>
</evidence>
<evidence type="ECO:0000256" key="2">
    <source>
        <dbReference type="ARBA" id="ARBA00007400"/>
    </source>
</evidence>
<reference evidence="9 10" key="1">
    <citation type="submission" date="2013-08" db="EMBL/GenBank/DDBJ databases">
        <title>Lactobacillus wasatchii sp. WDC04, a late gas producing bacteria isolated from aged chedder cheese.</title>
        <authorList>
            <person name="Oberg C.J."/>
            <person name="Culumber M."/>
            <person name="McMahon D.J."/>
            <person name="Broadbent J.R."/>
            <person name="Oberg T.S."/>
            <person name="Ortaki F."/>
        </authorList>
    </citation>
    <scope>NUCLEOTIDE SEQUENCE [LARGE SCALE GENOMIC DNA]</scope>
    <source>
        <strain evidence="9 10">WDC04</strain>
    </source>
</reference>
<dbReference type="AlphaFoldDB" id="A0A0D0YUH1"/>
<comment type="caution">
    <text evidence="9">The sequence shown here is derived from an EMBL/GenBank/DDBJ whole genome shotgun (WGS) entry which is preliminary data.</text>
</comment>
<feature type="transmembrane region" description="Helical" evidence="7">
    <location>
        <begin position="26"/>
        <end position="44"/>
    </location>
</feature>
<keyword evidence="4 7" id="KW-0812">Transmembrane</keyword>
<proteinExistence type="inferred from homology"/>
<feature type="transmembrane region" description="Helical" evidence="7">
    <location>
        <begin position="169"/>
        <end position="190"/>
    </location>
</feature>
<evidence type="ECO:0000313" key="9">
    <source>
        <dbReference type="EMBL" id="KIS02914.1"/>
    </source>
</evidence>
<comment type="subcellular location">
    <subcellularLocation>
        <location evidence="1">Cell membrane</location>
        <topology evidence="1">Multi-pass membrane protein</topology>
    </subcellularLocation>
</comment>
<organism evidence="9 10">
    <name type="scientific">Paucilactobacillus wasatchensis</name>
    <dbReference type="NCBI Taxonomy" id="1335616"/>
    <lineage>
        <taxon>Bacteria</taxon>
        <taxon>Bacillati</taxon>
        <taxon>Bacillota</taxon>
        <taxon>Bacilli</taxon>
        <taxon>Lactobacillales</taxon>
        <taxon>Lactobacillaceae</taxon>
        <taxon>Paucilactobacillus</taxon>
    </lineage>
</organism>
<dbReference type="PANTHER" id="PTHR40074">
    <property type="entry name" value="O-ACETYLTRANSFERASE WECH"/>
    <property type="match status" value="1"/>
</dbReference>
<evidence type="ECO:0000256" key="6">
    <source>
        <dbReference type="ARBA" id="ARBA00023136"/>
    </source>
</evidence>
<dbReference type="EMBL" id="AWTT01000040">
    <property type="protein sequence ID" value="KIS02914.1"/>
    <property type="molecule type" value="Genomic_DNA"/>
</dbReference>
<evidence type="ECO:0000256" key="4">
    <source>
        <dbReference type="ARBA" id="ARBA00022692"/>
    </source>
</evidence>
<keyword evidence="3" id="KW-1003">Cell membrane</keyword>
<feature type="transmembrane region" description="Helical" evidence="7">
    <location>
        <begin position="196"/>
        <end position="217"/>
    </location>
</feature>
<dbReference type="GO" id="GO:0016413">
    <property type="term" value="F:O-acetyltransferase activity"/>
    <property type="evidence" value="ECO:0007669"/>
    <property type="project" value="TreeGrafter"/>
</dbReference>
<feature type="transmembrane region" description="Helical" evidence="7">
    <location>
        <begin position="92"/>
        <end position="113"/>
    </location>
</feature>
<protein>
    <submittedName>
        <fullName evidence="9">Putative acyltransferase</fullName>
    </submittedName>
</protein>
<keyword evidence="6 7" id="KW-0472">Membrane</keyword>
<gene>
    <name evidence="9" type="ORF">WDC_1500</name>
</gene>
<keyword evidence="9" id="KW-0012">Acyltransferase</keyword>
<sequence length="244" mass="28317">MIAQLYLIFPLLSWLFEKFEHYQQRILIGSGVLQLVLVAVIKYMQPTHGTNAVLRFIFWHYGTNPLMYQLYFVLGAYIAVHYRQATKLIDQYGRRVSMLAISAVVMSVGLYWFNLQWLHLSHHQSESIHQPFMVVMDVLVILMIWWLSRGVVNVFGARFSQQMHYAGQMAFGIYLMQTILLTALAGILRLTAWPNWVYLVLTPIAFGLVFSGTYLLAKLMDHTRLLRPLIGLELNDANRQLNSY</sequence>
<dbReference type="Proteomes" id="UP000032279">
    <property type="component" value="Unassembled WGS sequence"/>
</dbReference>